<evidence type="ECO:0000259" key="13">
    <source>
        <dbReference type="Pfam" id="PF21082"/>
    </source>
</evidence>
<evidence type="ECO:0000256" key="7">
    <source>
        <dbReference type="SAM" id="Coils"/>
    </source>
</evidence>
<name>A0A423PMP2_9GAMM</name>
<keyword evidence="5 9" id="KW-1133">Transmembrane helix</keyword>
<dbReference type="PANTHER" id="PTHR30347">
    <property type="entry name" value="POTASSIUM CHANNEL RELATED"/>
    <property type="match status" value="1"/>
</dbReference>
<evidence type="ECO:0000259" key="10">
    <source>
        <dbReference type="Pfam" id="PF00924"/>
    </source>
</evidence>
<dbReference type="PANTHER" id="PTHR30347:SF1">
    <property type="entry name" value="MECHANOSENSITIVE CHANNEL MSCK"/>
    <property type="match status" value="1"/>
</dbReference>
<dbReference type="Gene3D" id="3.30.70.100">
    <property type="match status" value="1"/>
</dbReference>
<dbReference type="EMBL" id="AYKG01000033">
    <property type="protein sequence ID" value="ROO26812.1"/>
    <property type="molecule type" value="Genomic_DNA"/>
</dbReference>
<dbReference type="Pfam" id="PF00924">
    <property type="entry name" value="MS_channel_2nd"/>
    <property type="match status" value="1"/>
</dbReference>
<feature type="transmembrane region" description="Helical" evidence="9">
    <location>
        <begin position="521"/>
        <end position="540"/>
    </location>
</feature>
<evidence type="ECO:0000256" key="6">
    <source>
        <dbReference type="ARBA" id="ARBA00023136"/>
    </source>
</evidence>
<dbReference type="InterPro" id="IPR006686">
    <property type="entry name" value="MscS_channel_CS"/>
</dbReference>
<dbReference type="InParanoid" id="A0A423PMP2"/>
<accession>A0A423PMP2</accession>
<dbReference type="Proteomes" id="UP000285310">
    <property type="component" value="Unassembled WGS sequence"/>
</dbReference>
<dbReference type="GO" id="GO:0005886">
    <property type="term" value="C:plasma membrane"/>
    <property type="evidence" value="ECO:0007669"/>
    <property type="project" value="UniProtKB-SubCell"/>
</dbReference>
<keyword evidence="3" id="KW-1003">Cell membrane</keyword>
<feature type="transmembrane region" description="Helical" evidence="9">
    <location>
        <begin position="715"/>
        <end position="737"/>
    </location>
</feature>
<feature type="transmembrane region" description="Helical" evidence="9">
    <location>
        <begin position="645"/>
        <end position="662"/>
    </location>
</feature>
<dbReference type="Pfam" id="PF21082">
    <property type="entry name" value="MS_channel_3rd"/>
    <property type="match status" value="1"/>
</dbReference>
<dbReference type="SUPFAM" id="SSF82861">
    <property type="entry name" value="Mechanosensitive channel protein MscS (YggB), transmembrane region"/>
    <property type="match status" value="1"/>
</dbReference>
<organism evidence="14 15">
    <name type="scientific">Salinisphaera japonica YTM-1</name>
    <dbReference type="NCBI Taxonomy" id="1209778"/>
    <lineage>
        <taxon>Bacteria</taxon>
        <taxon>Pseudomonadati</taxon>
        <taxon>Pseudomonadota</taxon>
        <taxon>Gammaproteobacteria</taxon>
        <taxon>Salinisphaerales</taxon>
        <taxon>Salinisphaeraceae</taxon>
        <taxon>Salinisphaera</taxon>
    </lineage>
</organism>
<feature type="transmembrane region" description="Helical" evidence="9">
    <location>
        <begin position="749"/>
        <end position="771"/>
    </location>
</feature>
<feature type="transmembrane region" description="Helical" evidence="9">
    <location>
        <begin position="946"/>
        <end position="976"/>
    </location>
</feature>
<feature type="transmembrane region" description="Helical" evidence="9">
    <location>
        <begin position="674"/>
        <end position="694"/>
    </location>
</feature>
<evidence type="ECO:0000256" key="8">
    <source>
        <dbReference type="SAM" id="MobiDB-lite"/>
    </source>
</evidence>
<reference evidence="14 15" key="1">
    <citation type="submission" date="2013-10" db="EMBL/GenBank/DDBJ databases">
        <title>Salinisphaera japonica YTM-1 Genome Sequencing.</title>
        <authorList>
            <person name="Lai Q."/>
            <person name="Li C."/>
            <person name="Shao Z."/>
        </authorList>
    </citation>
    <scope>NUCLEOTIDE SEQUENCE [LARGE SCALE GENOMIC DNA]</scope>
    <source>
        <strain evidence="14 15">YTM-1</strain>
    </source>
</reference>
<dbReference type="InterPro" id="IPR023408">
    <property type="entry name" value="MscS_beta-dom_sf"/>
</dbReference>
<feature type="domain" description="Mechanosensitive ion channel inner membrane" evidence="11">
    <location>
        <begin position="523"/>
        <end position="860"/>
    </location>
</feature>
<feature type="coiled-coil region" evidence="7">
    <location>
        <begin position="137"/>
        <end position="171"/>
    </location>
</feature>
<evidence type="ECO:0000313" key="14">
    <source>
        <dbReference type="EMBL" id="ROO26812.1"/>
    </source>
</evidence>
<evidence type="ECO:0008006" key="16">
    <source>
        <dbReference type="Google" id="ProtNLM"/>
    </source>
</evidence>
<dbReference type="InterPro" id="IPR025692">
    <property type="entry name" value="MscS_IM_dom1"/>
</dbReference>
<keyword evidence="6 9" id="KW-0472">Membrane</keyword>
<evidence type="ECO:0000256" key="9">
    <source>
        <dbReference type="SAM" id="Phobius"/>
    </source>
</evidence>
<evidence type="ECO:0000259" key="11">
    <source>
        <dbReference type="Pfam" id="PF12794"/>
    </source>
</evidence>
<dbReference type="InterPro" id="IPR052702">
    <property type="entry name" value="MscS-like_channel"/>
</dbReference>
<keyword evidence="15" id="KW-1185">Reference proteome</keyword>
<evidence type="ECO:0000256" key="5">
    <source>
        <dbReference type="ARBA" id="ARBA00022989"/>
    </source>
</evidence>
<evidence type="ECO:0000313" key="15">
    <source>
        <dbReference type="Proteomes" id="UP000285310"/>
    </source>
</evidence>
<dbReference type="GO" id="GO:0008381">
    <property type="term" value="F:mechanosensitive monoatomic ion channel activity"/>
    <property type="evidence" value="ECO:0007669"/>
    <property type="project" value="UniProtKB-ARBA"/>
</dbReference>
<feature type="coiled-coil region" evidence="7">
    <location>
        <begin position="209"/>
        <end position="290"/>
    </location>
</feature>
<proteinExistence type="inferred from homology"/>
<dbReference type="Gene3D" id="2.30.30.60">
    <property type="match status" value="1"/>
</dbReference>
<evidence type="ECO:0000259" key="12">
    <source>
        <dbReference type="Pfam" id="PF12795"/>
    </source>
</evidence>
<comment type="similarity">
    <text evidence="2">Belongs to the MscS (TC 1.A.23) family.</text>
</comment>
<feature type="transmembrane region" description="Helical" evidence="9">
    <location>
        <begin position="877"/>
        <end position="897"/>
    </location>
</feature>
<comment type="caution">
    <text evidence="14">The sequence shown here is derived from an EMBL/GenBank/DDBJ whole genome shotgun (WGS) entry which is preliminary data.</text>
</comment>
<evidence type="ECO:0000256" key="3">
    <source>
        <dbReference type="ARBA" id="ARBA00022475"/>
    </source>
</evidence>
<gene>
    <name evidence="14" type="ORF">SAJA_10450</name>
</gene>
<dbReference type="InterPro" id="IPR049278">
    <property type="entry name" value="MS_channel_C"/>
</dbReference>
<feature type="coiled-coil region" evidence="7">
    <location>
        <begin position="315"/>
        <end position="342"/>
    </location>
</feature>
<feature type="transmembrane region" description="Helical" evidence="9">
    <location>
        <begin position="561"/>
        <end position="583"/>
    </location>
</feature>
<feature type="region of interest" description="Disordered" evidence="8">
    <location>
        <begin position="1139"/>
        <end position="1159"/>
    </location>
</feature>
<dbReference type="InterPro" id="IPR011014">
    <property type="entry name" value="MscS_channel_TM-2"/>
</dbReference>
<dbReference type="SUPFAM" id="SSF82689">
    <property type="entry name" value="Mechanosensitive channel protein MscS (YggB), C-terminal domain"/>
    <property type="match status" value="1"/>
</dbReference>
<dbReference type="SUPFAM" id="SSF50182">
    <property type="entry name" value="Sm-like ribonucleoproteins"/>
    <property type="match status" value="1"/>
</dbReference>
<feature type="compositionally biased region" description="Basic and acidic residues" evidence="8">
    <location>
        <begin position="1139"/>
        <end position="1149"/>
    </location>
</feature>
<evidence type="ECO:0000256" key="4">
    <source>
        <dbReference type="ARBA" id="ARBA00022692"/>
    </source>
</evidence>
<dbReference type="Pfam" id="PF12794">
    <property type="entry name" value="MscS_TM"/>
    <property type="match status" value="1"/>
</dbReference>
<dbReference type="InterPro" id="IPR010920">
    <property type="entry name" value="LSM_dom_sf"/>
</dbReference>
<feature type="domain" description="Mechanosensitive ion channel MscS C-terminal" evidence="13">
    <location>
        <begin position="1039"/>
        <end position="1120"/>
    </location>
</feature>
<protein>
    <recommendedName>
        <fullName evidence="16">Small mechanosensitive ion channel protein MscS</fullName>
    </recommendedName>
</protein>
<comment type="subcellular location">
    <subcellularLocation>
        <location evidence="1">Cell membrane</location>
        <topology evidence="1">Multi-pass membrane protein</topology>
    </subcellularLocation>
</comment>
<keyword evidence="7" id="KW-0175">Coiled coil</keyword>
<dbReference type="InterPro" id="IPR006685">
    <property type="entry name" value="MscS_channel_2nd"/>
</dbReference>
<keyword evidence="4 9" id="KW-0812">Transmembrane</keyword>
<dbReference type="Gene3D" id="1.10.287.1260">
    <property type="match status" value="1"/>
</dbReference>
<sequence length="1159" mass="127674">MKSSRSSNKAFAVSPGLLRHAVVVMCLWCLAVSFSPALGQSGVDGAETNVSQQISRLKDQIESLKARRDVDEVRQAQAVETYQKALAALQAAEADRQQAADLAASQKQIPEDIESVRAELRNVPSVPTIDELADQSLDALTQRVEQTRTRLTDAQARLADARDKLTRAAQRPEQLRAQLADARNALQNLAGSNSVDLGDASGVRARAQSTLVAARRDALNAEIERLQQELSGLDAQERLLEVKRSLAETQVARLNEALAAAQTALSRAQIASAETLRDASEDKLSELRTALAPISEVAQKNVELTYELADITEDTQTLSQRQAEQRAQVDSLERRLNLVQRQLEIGGGSVALGDVLRNQRRRLATPSLSFLTSDTLNGLPDVSTAELDRFQLQQTRAELDNPAMMAERIAQNAGITLSAGQRESLINLLDQRRAIIDRLIDAEGRYVDVGRDVRSLTRHYNDTLGSFNRLLDERLFWLPSFHGIWLDWPARLAEDIPWLLDPRSWREALTAFVGGIVAKPFRAGLAILVIGALMGMRGLFKRRLAVLAEPVGNVSHDSVALTLRALLATLLLALPTILLPLSIGYLTQHAPGATPFAKAAGSAVFQLGMLALFIEPFTQVVRANGLAEAHFRWSDKARRNLHRDLRALSLALIVPIIVISMTEAFDDDTKRETIGRAAFMLGEFSIAIFAWRVLHPITGVLSDVMTDHEDGNWRLGYFWLPVATAIPLALSGMAARGYYYTALQLQSRFFYSAALLGGAVILYSLIVRWLTVAERRIALSRALKRREEAREARASREAAAVSGDSTPETLEGLEIDLVQISEQTRGLIKMVITLSIATGLWLVWSGTLPALQLLDNINLWQITSQVDGQKEISNVTLGALLLAIAVGVVTTLAGRNLPGFLEITVLRRLSLDAGSRYAMATLFQYAIVIIGMLVAVNLIGLRWSSIQWLVAAIGVGLGFGLQQIFANFISGILILFERPVRVGDTVTVGALTGTVSRIRIRATTITDWDNKEVVIPNQTFITETVINWTLTDDITRLILRFCVALDTDGDLVERLVHEAVDAEPVALDNPPPSVFMVGYDDSAIIYEARVFYHDLYYLLPLQHAIYRRVHDAFKANGIKIVYPQHDLHLRSMDDSIGEVFRRPSDKPDGDETPALPSRS</sequence>
<evidence type="ECO:0000256" key="2">
    <source>
        <dbReference type="ARBA" id="ARBA00008017"/>
    </source>
</evidence>
<dbReference type="Pfam" id="PF12795">
    <property type="entry name" value="MscS_porin"/>
    <property type="match status" value="1"/>
</dbReference>
<feature type="domain" description="Mechanosensitive ion channel MscS porin" evidence="12">
    <location>
        <begin position="60"/>
        <end position="286"/>
    </location>
</feature>
<dbReference type="PROSITE" id="PS01246">
    <property type="entry name" value="UPF0003"/>
    <property type="match status" value="1"/>
</dbReference>
<feature type="transmembrane region" description="Helical" evidence="9">
    <location>
        <begin position="603"/>
        <end position="624"/>
    </location>
</feature>
<feature type="transmembrane region" description="Helical" evidence="9">
    <location>
        <begin position="917"/>
        <end position="940"/>
    </location>
</feature>
<feature type="coiled-coil region" evidence="7">
    <location>
        <begin position="47"/>
        <end position="102"/>
    </location>
</feature>
<dbReference type="InterPro" id="IPR024393">
    <property type="entry name" value="MscS_porin"/>
</dbReference>
<dbReference type="InterPro" id="IPR011066">
    <property type="entry name" value="MscS_channel_C_sf"/>
</dbReference>
<evidence type="ECO:0000256" key="1">
    <source>
        <dbReference type="ARBA" id="ARBA00004651"/>
    </source>
</evidence>
<dbReference type="AlphaFoldDB" id="A0A423PMP2"/>
<dbReference type="FunCoup" id="A0A423PMP2">
    <property type="interactions" value="14"/>
</dbReference>
<feature type="domain" description="Mechanosensitive ion channel MscS" evidence="10">
    <location>
        <begin position="964"/>
        <end position="1029"/>
    </location>
</feature>